<name>A0A369TMM8_9RHOB</name>
<dbReference type="SUPFAM" id="SSF52540">
    <property type="entry name" value="P-loop containing nucleoside triphosphate hydrolases"/>
    <property type="match status" value="2"/>
</dbReference>
<accession>A0A369TMM8</accession>
<proteinExistence type="inferred from homology"/>
<comment type="similarity">
    <text evidence="2">Belongs to the ABC transporter superfamily.</text>
</comment>
<keyword evidence="3" id="KW-0813">Transport</keyword>
<dbReference type="RefSeq" id="WP_114511220.1">
    <property type="nucleotide sequence ID" value="NZ_QPMK01000008.1"/>
</dbReference>
<feature type="domain" description="ABC transporter" evidence="8">
    <location>
        <begin position="266"/>
        <end position="484"/>
    </location>
</feature>
<dbReference type="SMART" id="SM00382">
    <property type="entry name" value="AAA"/>
    <property type="match status" value="2"/>
</dbReference>
<keyword evidence="10" id="KW-1185">Reference proteome</keyword>
<dbReference type="EMBL" id="QPMK01000008">
    <property type="protein sequence ID" value="RDD65944.1"/>
    <property type="molecule type" value="Genomic_DNA"/>
</dbReference>
<dbReference type="InterPro" id="IPR003593">
    <property type="entry name" value="AAA+_ATPase"/>
</dbReference>
<dbReference type="InterPro" id="IPR027417">
    <property type="entry name" value="P-loop_NTPase"/>
</dbReference>
<dbReference type="Gene3D" id="3.40.50.300">
    <property type="entry name" value="P-loop containing nucleotide triphosphate hydrolases"/>
    <property type="match status" value="2"/>
</dbReference>
<dbReference type="PANTHER" id="PTHR43297:SF7">
    <property type="entry name" value="D,D-DIPEPTIDE TRANSPORT ATP-BINDING PROTEIN DDPD-RELATED"/>
    <property type="match status" value="1"/>
</dbReference>
<evidence type="ECO:0000256" key="5">
    <source>
        <dbReference type="ARBA" id="ARBA00022741"/>
    </source>
</evidence>
<comment type="caution">
    <text evidence="9">The sequence shown here is derived from an EMBL/GenBank/DDBJ whole genome shotgun (WGS) entry which is preliminary data.</text>
</comment>
<keyword evidence="4" id="KW-1003">Cell membrane</keyword>
<dbReference type="PROSITE" id="PS00211">
    <property type="entry name" value="ABC_TRANSPORTER_1"/>
    <property type="match status" value="1"/>
</dbReference>
<evidence type="ECO:0000313" key="9">
    <source>
        <dbReference type="EMBL" id="RDD65944.1"/>
    </source>
</evidence>
<comment type="subcellular location">
    <subcellularLocation>
        <location evidence="1">Cell inner membrane</location>
        <topology evidence="1">Peripheral membrane protein</topology>
    </subcellularLocation>
</comment>
<protein>
    <submittedName>
        <fullName evidence="9">ABC transporter ATP-binding protein</fullName>
    </submittedName>
</protein>
<dbReference type="GO" id="GO:0016887">
    <property type="term" value="F:ATP hydrolysis activity"/>
    <property type="evidence" value="ECO:0007669"/>
    <property type="project" value="InterPro"/>
</dbReference>
<dbReference type="Pfam" id="PF00005">
    <property type="entry name" value="ABC_tran"/>
    <property type="match status" value="2"/>
</dbReference>
<evidence type="ECO:0000259" key="8">
    <source>
        <dbReference type="PROSITE" id="PS50893"/>
    </source>
</evidence>
<evidence type="ECO:0000256" key="7">
    <source>
        <dbReference type="ARBA" id="ARBA00023136"/>
    </source>
</evidence>
<evidence type="ECO:0000256" key="1">
    <source>
        <dbReference type="ARBA" id="ARBA00004417"/>
    </source>
</evidence>
<keyword evidence="7" id="KW-0472">Membrane</keyword>
<organism evidence="9 10">
    <name type="scientific">Thalassococcus profundi</name>
    <dbReference type="NCBI Taxonomy" id="2282382"/>
    <lineage>
        <taxon>Bacteria</taxon>
        <taxon>Pseudomonadati</taxon>
        <taxon>Pseudomonadota</taxon>
        <taxon>Alphaproteobacteria</taxon>
        <taxon>Rhodobacterales</taxon>
        <taxon>Roseobacteraceae</taxon>
        <taxon>Thalassococcus</taxon>
    </lineage>
</organism>
<dbReference type="PROSITE" id="PS50893">
    <property type="entry name" value="ABC_TRANSPORTER_2"/>
    <property type="match status" value="2"/>
</dbReference>
<evidence type="ECO:0000256" key="6">
    <source>
        <dbReference type="ARBA" id="ARBA00022840"/>
    </source>
</evidence>
<dbReference type="InterPro" id="IPR025662">
    <property type="entry name" value="Sigma_54_int_dom_ATP-bd_1"/>
</dbReference>
<keyword evidence="5" id="KW-0547">Nucleotide-binding</keyword>
<evidence type="ECO:0000256" key="3">
    <source>
        <dbReference type="ARBA" id="ARBA00022448"/>
    </source>
</evidence>
<evidence type="ECO:0000256" key="2">
    <source>
        <dbReference type="ARBA" id="ARBA00005417"/>
    </source>
</evidence>
<dbReference type="InterPro" id="IPR050388">
    <property type="entry name" value="ABC_Ni/Peptide_Import"/>
</dbReference>
<dbReference type="GO" id="GO:0005886">
    <property type="term" value="C:plasma membrane"/>
    <property type="evidence" value="ECO:0007669"/>
    <property type="project" value="UniProtKB-SubCell"/>
</dbReference>
<evidence type="ECO:0000256" key="4">
    <source>
        <dbReference type="ARBA" id="ARBA00022475"/>
    </source>
</evidence>
<dbReference type="PROSITE" id="PS00675">
    <property type="entry name" value="SIGMA54_INTERACT_1"/>
    <property type="match status" value="1"/>
</dbReference>
<evidence type="ECO:0000313" key="10">
    <source>
        <dbReference type="Proteomes" id="UP000253977"/>
    </source>
</evidence>
<sequence>MSLLKAVGVIVLDGGAPLLQPLSLHLDPGEPLVILGETGSGKSLLAQALMGTLPPELTARGRVAIADRVLDTGSPDRFRGLWGREIGVLPQEPWLSLDPLMRARAQVAETHALVRGLPRGEAAARAQADLAALGLAGAERRYPHELSGGMAQRVAIAAARAGGGRIVIADEPTKGLEAGRRDDVASLLLSEMGDTGGLLVITHDLALARRPGGRLIVLRSGAVVEQGPSRQVFAAPQDAYTREFLAADPENWSARTPRAGTEPAVVSARDLAVSRGGRSLFAGISLRIAPGRIFGVTGPSGCGKSSLGDALLGLIPPDRGTVTRRPGDHPHAMQKLYQDPVAAFPRKRSIGQTLADTVSVSGGNSADVDGLLDRLGLDPTLLGRRPGAVSGGDLQRLSLLRVLLRSPSFVFADEPTSRLDPITQARVIRLLTEIAEKDGVALMLVSHDAALIRNTADTVLSLDAAGTAAISEPATFGTPVAEALT</sequence>
<dbReference type="PANTHER" id="PTHR43297">
    <property type="entry name" value="OLIGOPEPTIDE TRANSPORT ATP-BINDING PROTEIN APPD"/>
    <property type="match status" value="1"/>
</dbReference>
<dbReference type="Proteomes" id="UP000253977">
    <property type="component" value="Unassembled WGS sequence"/>
</dbReference>
<reference evidence="9 10" key="1">
    <citation type="submission" date="2018-07" db="EMBL/GenBank/DDBJ databases">
        <title>Thalassococcus profundi sp. nov., a marine bacterium isolated from deep seawater of Okinawa Trough.</title>
        <authorList>
            <person name="Yu M."/>
        </authorList>
    </citation>
    <scope>NUCLEOTIDE SEQUENCE [LARGE SCALE GENOMIC DNA]</scope>
    <source>
        <strain evidence="9 10">WRAS1</strain>
    </source>
</reference>
<dbReference type="AlphaFoldDB" id="A0A369TMM8"/>
<dbReference type="OrthoDB" id="9802264at2"/>
<dbReference type="InterPro" id="IPR003439">
    <property type="entry name" value="ABC_transporter-like_ATP-bd"/>
</dbReference>
<gene>
    <name evidence="9" type="ORF">DU478_12040</name>
</gene>
<feature type="domain" description="ABC transporter" evidence="8">
    <location>
        <begin position="4"/>
        <end position="245"/>
    </location>
</feature>
<dbReference type="InterPro" id="IPR017871">
    <property type="entry name" value="ABC_transporter-like_CS"/>
</dbReference>
<keyword evidence="6 9" id="KW-0067">ATP-binding</keyword>
<dbReference type="GO" id="GO:0005524">
    <property type="term" value="F:ATP binding"/>
    <property type="evidence" value="ECO:0007669"/>
    <property type="project" value="UniProtKB-KW"/>
</dbReference>